<dbReference type="Gene3D" id="3.40.50.11340">
    <property type="match status" value="1"/>
</dbReference>
<dbReference type="Gene3D" id="3.40.50.11350">
    <property type="match status" value="1"/>
</dbReference>
<gene>
    <name evidence="1" type="ORF">AB1Y20_004856</name>
</gene>
<accession>A0AB34IZY6</accession>
<proteinExistence type="predicted"/>
<protein>
    <recommendedName>
        <fullName evidence="3">O-fucosyltransferase family protein</fullName>
    </recommendedName>
</protein>
<evidence type="ECO:0008006" key="3">
    <source>
        <dbReference type="Google" id="ProtNLM"/>
    </source>
</evidence>
<dbReference type="AlphaFoldDB" id="A0AB34IZY6"/>
<organism evidence="1 2">
    <name type="scientific">Prymnesium parvum</name>
    <name type="common">Toxic golden alga</name>
    <dbReference type="NCBI Taxonomy" id="97485"/>
    <lineage>
        <taxon>Eukaryota</taxon>
        <taxon>Haptista</taxon>
        <taxon>Haptophyta</taxon>
        <taxon>Prymnesiophyceae</taxon>
        <taxon>Prymnesiales</taxon>
        <taxon>Prymnesiaceae</taxon>
        <taxon>Prymnesium</taxon>
    </lineage>
</organism>
<dbReference type="PANTHER" id="PTHR40743">
    <property type="entry name" value="NUCLEOTIDE-DIPHOSPHO-SUGAR TRANSFERASE CONTAINING PROTEIN"/>
    <property type="match status" value="1"/>
</dbReference>
<dbReference type="Proteomes" id="UP001515480">
    <property type="component" value="Unassembled WGS sequence"/>
</dbReference>
<keyword evidence="2" id="KW-1185">Reference proteome</keyword>
<comment type="caution">
    <text evidence="1">The sequence shown here is derived from an EMBL/GenBank/DDBJ whole genome shotgun (WGS) entry which is preliminary data.</text>
</comment>
<dbReference type="PANTHER" id="PTHR40743:SF1">
    <property type="entry name" value="POSSIBLE GLYCOSYLTRANSFERASE"/>
    <property type="match status" value="1"/>
</dbReference>
<dbReference type="EMBL" id="JBGBPQ010000016">
    <property type="protein sequence ID" value="KAL1508761.1"/>
    <property type="molecule type" value="Genomic_DNA"/>
</dbReference>
<evidence type="ECO:0000313" key="2">
    <source>
        <dbReference type="Proteomes" id="UP001515480"/>
    </source>
</evidence>
<sequence>MVLLHARHRGHRDDPKTRKERLLEAKRLCPSRRTGVMMLLLLVVAVSSLHLNSGFLSMPLRADARRAQSARFASSTREPPRMSWQAALHMMRRSSHKYVVVDVKNGLGNRLRAMASARAVAAALGRPMLLVWQPDLHCNCSFQKMFQSSDPMVSFLDEEIPQANLSSAEFQKYNYMRPEPGAIKDEYVRINGRLHLYFKSAFIMNHPHGKWRHAQRYVQKLVPVPEVSRRIIADSTMVGLHIRNVFDAPRDEATSRNTVGSKAMEGAKAEYGAEGARQLLTWRKASHWSNFVSQVQALMREHGYKNPGMARAPLHFYLAADTAEAYIGLQQRFPSRILFTQRNCSDQRCDYRDCTGMIYSLIDMMNLARTRLILGSGWSSYSEVAAYMGGDGSGNPVPMLMAGRDFGQIVDRGQVQADSILGDEQRYLADANPFNISALQQYWPKPFGWDGPPTLLEPQSFVGMPT</sequence>
<evidence type="ECO:0000313" key="1">
    <source>
        <dbReference type="EMBL" id="KAL1508761.1"/>
    </source>
</evidence>
<name>A0AB34IZY6_PRYPA</name>
<reference evidence="1 2" key="1">
    <citation type="journal article" date="2024" name="Science">
        <title>Giant polyketide synthase enzymes in the biosynthesis of giant marine polyether toxins.</title>
        <authorList>
            <person name="Fallon T.R."/>
            <person name="Shende V.V."/>
            <person name="Wierzbicki I.H."/>
            <person name="Pendleton A.L."/>
            <person name="Watervoot N.F."/>
            <person name="Auber R.P."/>
            <person name="Gonzalez D.J."/>
            <person name="Wisecaver J.H."/>
            <person name="Moore B.S."/>
        </authorList>
    </citation>
    <scope>NUCLEOTIDE SEQUENCE [LARGE SCALE GENOMIC DNA]</scope>
    <source>
        <strain evidence="1 2">12B1</strain>
    </source>
</reference>